<dbReference type="Gene3D" id="3.40.190.80">
    <property type="match status" value="1"/>
</dbReference>
<dbReference type="GO" id="GO:0007165">
    <property type="term" value="P:signal transduction"/>
    <property type="evidence" value="ECO:0007669"/>
    <property type="project" value="TreeGrafter"/>
</dbReference>
<dbReference type="PANTHER" id="PTHR20854:SF4">
    <property type="entry name" value="INOSITOL-1-MONOPHOSPHATASE-RELATED"/>
    <property type="match status" value="1"/>
</dbReference>
<feature type="binding site" evidence="9">
    <location>
        <position position="87"/>
    </location>
    <ligand>
        <name>Mg(2+)</name>
        <dbReference type="ChEBI" id="CHEBI:18420"/>
        <label>1</label>
        <note>catalytic</note>
    </ligand>
</feature>
<evidence type="ECO:0000256" key="8">
    <source>
        <dbReference type="ARBA" id="ARBA00022842"/>
    </source>
</evidence>
<keyword evidence="6 9" id="KW-0479">Metal-binding</keyword>
<feature type="binding site" evidence="9">
    <location>
        <position position="211"/>
    </location>
    <ligand>
        <name>Mg(2+)</name>
        <dbReference type="ChEBI" id="CHEBI:18420"/>
        <label>1</label>
        <note>catalytic</note>
    </ligand>
</feature>
<evidence type="ECO:0000256" key="3">
    <source>
        <dbReference type="ARBA" id="ARBA00009759"/>
    </source>
</evidence>
<dbReference type="RefSeq" id="WP_073145531.1">
    <property type="nucleotide sequence ID" value="NZ_FQUV01000008.1"/>
</dbReference>
<dbReference type="EMBL" id="FQUV01000008">
    <property type="protein sequence ID" value="SHF59480.1"/>
    <property type="molecule type" value="Genomic_DNA"/>
</dbReference>
<dbReference type="InterPro" id="IPR000760">
    <property type="entry name" value="Inositol_monophosphatase-like"/>
</dbReference>
<protein>
    <recommendedName>
        <fullName evidence="5">Inositol-1-monophosphatase</fullName>
        <ecNumber evidence="4">3.1.3.25</ecNumber>
    </recommendedName>
</protein>
<evidence type="ECO:0000256" key="5">
    <source>
        <dbReference type="ARBA" id="ARBA00019784"/>
    </source>
</evidence>
<dbReference type="FunFam" id="3.30.540.10:FF:000003">
    <property type="entry name" value="Inositol-1-monophosphatase"/>
    <property type="match status" value="1"/>
</dbReference>
<keyword evidence="8 9" id="KW-0460">Magnesium</keyword>
<dbReference type="PROSITE" id="PS00629">
    <property type="entry name" value="IMP_1"/>
    <property type="match status" value="1"/>
</dbReference>
<dbReference type="PRINTS" id="PR01959">
    <property type="entry name" value="SBIMPHPHTASE"/>
</dbReference>
<dbReference type="InterPro" id="IPR022337">
    <property type="entry name" value="Inositol_monophosphatase_SuhB"/>
</dbReference>
<evidence type="ECO:0000256" key="2">
    <source>
        <dbReference type="ARBA" id="ARBA00001946"/>
    </source>
</evidence>
<dbReference type="OrthoDB" id="9785695at2"/>
<evidence type="ECO:0000256" key="4">
    <source>
        <dbReference type="ARBA" id="ARBA00013106"/>
    </source>
</evidence>
<dbReference type="InterPro" id="IPR020583">
    <property type="entry name" value="Inositol_monoP_metal-BS"/>
</dbReference>
<comment type="similarity">
    <text evidence="3">Belongs to the inositol monophosphatase superfamily.</text>
</comment>
<dbReference type="PRINTS" id="PR00377">
    <property type="entry name" value="IMPHPHTASES"/>
</dbReference>
<comment type="catalytic activity">
    <reaction evidence="1">
        <text>a myo-inositol phosphate + H2O = myo-inositol + phosphate</text>
        <dbReference type="Rhea" id="RHEA:24056"/>
        <dbReference type="ChEBI" id="CHEBI:15377"/>
        <dbReference type="ChEBI" id="CHEBI:17268"/>
        <dbReference type="ChEBI" id="CHEBI:43474"/>
        <dbReference type="ChEBI" id="CHEBI:84139"/>
        <dbReference type="EC" id="3.1.3.25"/>
    </reaction>
</comment>
<sequence length="264" mass="27984">MDPASRLDTLTAICLEAGQLALHYFKNQDELVIDHKGHQDFVSQADREVEALTRSLLEDAFPDDTIVGEEDAPKPGTSGFTWVIDPIDGTTNFINGIPAWTVVVAGVSNGKTQIGVIHDPCNSETYAAKAGNGTTLNGKPILINDQRKLSEGTVGVGYSNRVDGSGIVRLVAGLVEEGAMFHRNASGALSLAYVAAGRLLGYSEEHMNAWDCLAGQLLVAEAGGQVEMQDADAMIADGGRVVVGTPVVFDRLLEISEKAFATEV</sequence>
<dbReference type="GO" id="GO:0008934">
    <property type="term" value="F:inositol monophosphate 1-phosphatase activity"/>
    <property type="evidence" value="ECO:0007669"/>
    <property type="project" value="InterPro"/>
</dbReference>
<evidence type="ECO:0000256" key="1">
    <source>
        <dbReference type="ARBA" id="ARBA00001033"/>
    </source>
</evidence>
<evidence type="ECO:0000256" key="9">
    <source>
        <dbReference type="PIRSR" id="PIRSR600760-2"/>
    </source>
</evidence>
<reference evidence="11" key="1">
    <citation type="submission" date="2016-11" db="EMBL/GenBank/DDBJ databases">
        <authorList>
            <person name="Varghese N."/>
            <person name="Submissions S."/>
        </authorList>
    </citation>
    <scope>NUCLEOTIDE SEQUENCE [LARGE SCALE GENOMIC DNA]</scope>
    <source>
        <strain evidence="11">DSM 100566</strain>
    </source>
</reference>
<dbReference type="EC" id="3.1.3.25" evidence="4"/>
<dbReference type="Pfam" id="PF00459">
    <property type="entry name" value="Inositol_P"/>
    <property type="match status" value="1"/>
</dbReference>
<keyword evidence="11" id="KW-1185">Reference proteome</keyword>
<evidence type="ECO:0000313" key="10">
    <source>
        <dbReference type="EMBL" id="SHF59480.1"/>
    </source>
</evidence>
<feature type="binding site" evidence="9">
    <location>
        <position position="88"/>
    </location>
    <ligand>
        <name>Mg(2+)</name>
        <dbReference type="ChEBI" id="CHEBI:18420"/>
        <label>1</label>
        <note>catalytic</note>
    </ligand>
</feature>
<gene>
    <name evidence="10" type="ORF">SAMN05444273_1089</name>
</gene>
<proteinExistence type="inferred from homology"/>
<dbReference type="GO" id="GO:0046872">
    <property type="term" value="F:metal ion binding"/>
    <property type="evidence" value="ECO:0007669"/>
    <property type="project" value="UniProtKB-KW"/>
</dbReference>
<feature type="binding site" evidence="9">
    <location>
        <position position="69"/>
    </location>
    <ligand>
        <name>Mg(2+)</name>
        <dbReference type="ChEBI" id="CHEBI:18420"/>
        <label>1</label>
        <note>catalytic</note>
    </ligand>
</feature>
<comment type="cofactor">
    <cofactor evidence="2 9">
        <name>Mg(2+)</name>
        <dbReference type="ChEBI" id="CHEBI:18420"/>
    </cofactor>
</comment>
<dbReference type="SUPFAM" id="SSF56655">
    <property type="entry name" value="Carbohydrate phosphatase"/>
    <property type="match status" value="1"/>
</dbReference>
<dbReference type="Gene3D" id="3.30.540.10">
    <property type="entry name" value="Fructose-1,6-Bisphosphatase, subunit A, domain 1"/>
    <property type="match status" value="1"/>
</dbReference>
<accession>A0A1M5CXK9</accession>
<name>A0A1M5CXK9_9RHOB</name>
<organism evidence="10 11">
    <name type="scientific">Litoreibacter ascidiaceicola</name>
    <dbReference type="NCBI Taxonomy" id="1486859"/>
    <lineage>
        <taxon>Bacteria</taxon>
        <taxon>Pseudomonadati</taxon>
        <taxon>Pseudomonadota</taxon>
        <taxon>Alphaproteobacteria</taxon>
        <taxon>Rhodobacterales</taxon>
        <taxon>Roseobacteraceae</taxon>
        <taxon>Litoreibacter</taxon>
    </lineage>
</organism>
<evidence type="ECO:0000313" key="11">
    <source>
        <dbReference type="Proteomes" id="UP000184144"/>
    </source>
</evidence>
<dbReference type="Proteomes" id="UP000184144">
    <property type="component" value="Unassembled WGS sequence"/>
</dbReference>
<dbReference type="STRING" id="1486859.SAMN05444273_1089"/>
<dbReference type="GO" id="GO:0006020">
    <property type="term" value="P:inositol metabolic process"/>
    <property type="evidence" value="ECO:0007669"/>
    <property type="project" value="TreeGrafter"/>
</dbReference>
<keyword evidence="7" id="KW-0378">Hydrolase</keyword>
<dbReference type="PANTHER" id="PTHR20854">
    <property type="entry name" value="INOSITOL MONOPHOSPHATASE"/>
    <property type="match status" value="1"/>
</dbReference>
<feature type="binding site" evidence="9">
    <location>
        <position position="85"/>
    </location>
    <ligand>
        <name>Mg(2+)</name>
        <dbReference type="ChEBI" id="CHEBI:18420"/>
        <label>1</label>
        <note>catalytic</note>
    </ligand>
</feature>
<evidence type="ECO:0000256" key="6">
    <source>
        <dbReference type="ARBA" id="ARBA00022723"/>
    </source>
</evidence>
<evidence type="ECO:0000256" key="7">
    <source>
        <dbReference type="ARBA" id="ARBA00022801"/>
    </source>
</evidence>
<dbReference type="AlphaFoldDB" id="A0A1M5CXK9"/>